<accession>A0A9P0E820</accession>
<reference evidence="1" key="1">
    <citation type="submission" date="2022-01" db="EMBL/GenBank/DDBJ databases">
        <authorList>
            <person name="King R."/>
        </authorList>
    </citation>
    <scope>NUCLEOTIDE SEQUENCE</scope>
</reference>
<dbReference type="AlphaFoldDB" id="A0A9P0E820"/>
<name>A0A9P0E820_NEZVI</name>
<dbReference type="Proteomes" id="UP001152798">
    <property type="component" value="Chromosome 1"/>
</dbReference>
<evidence type="ECO:0000313" key="2">
    <source>
        <dbReference type="Proteomes" id="UP001152798"/>
    </source>
</evidence>
<keyword evidence="2" id="KW-1185">Reference proteome</keyword>
<organism evidence="1 2">
    <name type="scientific">Nezara viridula</name>
    <name type="common">Southern green stink bug</name>
    <name type="synonym">Cimex viridulus</name>
    <dbReference type="NCBI Taxonomy" id="85310"/>
    <lineage>
        <taxon>Eukaryota</taxon>
        <taxon>Metazoa</taxon>
        <taxon>Ecdysozoa</taxon>
        <taxon>Arthropoda</taxon>
        <taxon>Hexapoda</taxon>
        <taxon>Insecta</taxon>
        <taxon>Pterygota</taxon>
        <taxon>Neoptera</taxon>
        <taxon>Paraneoptera</taxon>
        <taxon>Hemiptera</taxon>
        <taxon>Heteroptera</taxon>
        <taxon>Panheteroptera</taxon>
        <taxon>Pentatomomorpha</taxon>
        <taxon>Pentatomoidea</taxon>
        <taxon>Pentatomidae</taxon>
        <taxon>Pentatominae</taxon>
        <taxon>Nezara</taxon>
    </lineage>
</organism>
<gene>
    <name evidence="1" type="ORF">NEZAVI_LOCUS2565</name>
</gene>
<dbReference type="EMBL" id="OV725077">
    <property type="protein sequence ID" value="CAH1391568.1"/>
    <property type="molecule type" value="Genomic_DNA"/>
</dbReference>
<sequence>MLGCGTISAAACGLATAGARALQAAPACPIKDGLFQPAGRVQYPMRGLLSGLAGGAPIPHLTIGDAPRPLPPVTDDGKIQTFLHLPANQYPFSGH</sequence>
<proteinExistence type="predicted"/>
<protein>
    <submittedName>
        <fullName evidence="1">Uncharacterized protein</fullName>
    </submittedName>
</protein>
<evidence type="ECO:0000313" key="1">
    <source>
        <dbReference type="EMBL" id="CAH1391568.1"/>
    </source>
</evidence>